<dbReference type="Gene3D" id="3.20.20.450">
    <property type="entry name" value="EAL domain"/>
    <property type="match status" value="1"/>
</dbReference>
<gene>
    <name evidence="2" type="ORF">G3W61_26535</name>
</gene>
<dbReference type="PROSITE" id="PS50883">
    <property type="entry name" value="EAL"/>
    <property type="match status" value="1"/>
</dbReference>
<reference evidence="2 3" key="1">
    <citation type="submission" date="2019-11" db="EMBL/GenBank/DDBJ databases">
        <title>Genome-resolved metagenomics to study the prevalence of co-infection and intraspecific heterogeneity among plant pathogen metapopulations.</title>
        <authorList>
            <person name="Newberry E."/>
            <person name="Bhandari R."/>
            <person name="Kemble J."/>
            <person name="Sikora E."/>
            <person name="Potnis N."/>
        </authorList>
    </citation>
    <scope>NUCLEOTIDE SEQUENCE [LARGE SCALE GENOMIC DNA]</scope>
    <source>
        <strain evidence="2">Xp_Tom_Tuscaloosa_18b</strain>
    </source>
</reference>
<feature type="domain" description="EAL" evidence="1">
    <location>
        <begin position="1"/>
        <end position="149"/>
    </location>
</feature>
<dbReference type="InterPro" id="IPR050706">
    <property type="entry name" value="Cyclic-di-GMP_PDE-like"/>
</dbReference>
<dbReference type="EMBL" id="JAAGYU010000952">
    <property type="protein sequence ID" value="NEL79784.1"/>
    <property type="molecule type" value="Genomic_DNA"/>
</dbReference>
<organism evidence="2 3">
    <name type="scientific">Xanthomonas perforans</name>
    <dbReference type="NCBI Taxonomy" id="442694"/>
    <lineage>
        <taxon>Bacteria</taxon>
        <taxon>Pseudomonadati</taxon>
        <taxon>Pseudomonadota</taxon>
        <taxon>Gammaproteobacteria</taxon>
        <taxon>Lysobacterales</taxon>
        <taxon>Lysobacteraceae</taxon>
        <taxon>Xanthomonas</taxon>
    </lineage>
</organism>
<accession>A0A7X5N308</accession>
<dbReference type="InterPro" id="IPR035919">
    <property type="entry name" value="EAL_sf"/>
</dbReference>
<dbReference type="SUPFAM" id="SSF141868">
    <property type="entry name" value="EAL domain-like"/>
    <property type="match status" value="1"/>
</dbReference>
<proteinExistence type="predicted"/>
<dbReference type="InterPro" id="IPR001633">
    <property type="entry name" value="EAL_dom"/>
</dbReference>
<evidence type="ECO:0000259" key="1">
    <source>
        <dbReference type="PROSITE" id="PS50883"/>
    </source>
</evidence>
<dbReference type="PANTHER" id="PTHR33121">
    <property type="entry name" value="CYCLIC DI-GMP PHOSPHODIESTERASE PDEF"/>
    <property type="match status" value="1"/>
</dbReference>
<feature type="non-terminal residue" evidence="2">
    <location>
        <position position="1"/>
    </location>
</feature>
<dbReference type="Pfam" id="PF00563">
    <property type="entry name" value="EAL"/>
    <property type="match status" value="1"/>
</dbReference>
<sequence length="149" mass="16248">AFADWLLKALVERGVAGQSLIVDLRLDDALIHAVTVQQFCAKLMPAGVQFCLSQFEPGDEANALLGQLPLSFVRMANRFADAHGNTAVRDELRSVINIAHQRGLLIIGQRIEDPQAAAAMWMSGVDFIQGNLVQTVGKELDFDFTNAVL</sequence>
<dbReference type="Proteomes" id="UP000471082">
    <property type="component" value="Unassembled WGS sequence"/>
</dbReference>
<comment type="caution">
    <text evidence="2">The sequence shown here is derived from an EMBL/GenBank/DDBJ whole genome shotgun (WGS) entry which is preliminary data.</text>
</comment>
<name>A0A7X5N308_XANPE</name>
<dbReference type="AlphaFoldDB" id="A0A7X5N308"/>
<protein>
    <submittedName>
        <fullName evidence="2">EAL domain-containing protein</fullName>
    </submittedName>
</protein>
<dbReference type="GO" id="GO:0071111">
    <property type="term" value="F:cyclic-guanylate-specific phosphodiesterase activity"/>
    <property type="evidence" value="ECO:0007669"/>
    <property type="project" value="InterPro"/>
</dbReference>
<evidence type="ECO:0000313" key="2">
    <source>
        <dbReference type="EMBL" id="NEL79784.1"/>
    </source>
</evidence>
<dbReference type="PANTHER" id="PTHR33121:SF70">
    <property type="entry name" value="SIGNALING PROTEIN YKOW"/>
    <property type="match status" value="1"/>
</dbReference>
<evidence type="ECO:0000313" key="3">
    <source>
        <dbReference type="Proteomes" id="UP000471082"/>
    </source>
</evidence>